<proteinExistence type="predicted"/>
<organism evidence="1 4">
    <name type="scientific">Poseidonibacter ostreae</name>
    <dbReference type="NCBI Taxonomy" id="2654171"/>
    <lineage>
        <taxon>Bacteria</taxon>
        <taxon>Pseudomonadati</taxon>
        <taxon>Campylobacterota</taxon>
        <taxon>Epsilonproteobacteria</taxon>
        <taxon>Campylobacterales</taxon>
        <taxon>Arcobacteraceae</taxon>
        <taxon>Poseidonibacter</taxon>
    </lineage>
</organism>
<name>A0A6L4WPU9_9BACT</name>
<dbReference type="EMBL" id="WFKJ01000033">
    <property type="protein sequence ID" value="KAB7889604.1"/>
    <property type="molecule type" value="Genomic_DNA"/>
</dbReference>
<evidence type="ECO:0008006" key="5">
    <source>
        <dbReference type="Google" id="ProtNLM"/>
    </source>
</evidence>
<evidence type="ECO:0000313" key="2">
    <source>
        <dbReference type="EMBL" id="KAB7889604.1"/>
    </source>
</evidence>
<accession>A0A6L4WPU9</accession>
<evidence type="ECO:0000313" key="4">
    <source>
        <dbReference type="Proteomes" id="UP000472839"/>
    </source>
</evidence>
<dbReference type="Proteomes" id="UP000461010">
    <property type="component" value="Unassembled WGS sequence"/>
</dbReference>
<comment type="caution">
    <text evidence="1">The sequence shown here is derived from an EMBL/GenBank/DDBJ whole genome shotgun (WGS) entry which is preliminary data.</text>
</comment>
<keyword evidence="3" id="KW-1185">Reference proteome</keyword>
<dbReference type="EMBL" id="WFKK01000047">
    <property type="protein sequence ID" value="KAB7886075.1"/>
    <property type="molecule type" value="Genomic_DNA"/>
</dbReference>
<evidence type="ECO:0000313" key="3">
    <source>
        <dbReference type="Proteomes" id="UP000461010"/>
    </source>
</evidence>
<protein>
    <recommendedName>
        <fullName evidence="5">SH3 domain-containing protein</fullName>
    </recommendedName>
</protein>
<evidence type="ECO:0000313" key="1">
    <source>
        <dbReference type="EMBL" id="KAB7886075.1"/>
    </source>
</evidence>
<gene>
    <name evidence="2" type="ORF">GBG18_10645</name>
    <name evidence="1" type="ORF">GBG19_13000</name>
</gene>
<dbReference type="Proteomes" id="UP000472839">
    <property type="component" value="Unassembled WGS sequence"/>
</dbReference>
<reference evidence="3 4" key="1">
    <citation type="submission" date="2019-10" db="EMBL/GenBank/DDBJ databases">
        <title>Poseidonibacter ostreae sp. nov., isolated from the gut of the Ostrea denselamellosa.</title>
        <authorList>
            <person name="Choi A."/>
        </authorList>
    </citation>
    <scope>NUCLEOTIDE SEQUENCE [LARGE SCALE GENOMIC DNA]</scope>
    <source>
        <strain evidence="1 4">SJOD-M-33</strain>
        <strain evidence="2 3">SJOD-M-5</strain>
    </source>
</reference>
<dbReference type="AlphaFoldDB" id="A0A6L4WPU9"/>
<dbReference type="RefSeq" id="WP_152190948.1">
    <property type="nucleotide sequence ID" value="NZ_WFKI01000025.1"/>
</dbReference>
<sequence>MRKKILGLSIVLGLNILQANELELVGKNVIKNTSEIKKLLMEINHLKSLLKLKNIVSDNTKISVDNTNIIEQDYIKNFVRITAHFLNVRSKPNNKSKIIKVAKKDEIYEITKIYSEKGNNKYWINIGNGYVNKIFVEEVY</sequence>
<dbReference type="Gene3D" id="2.30.30.40">
    <property type="entry name" value="SH3 Domains"/>
    <property type="match status" value="1"/>
</dbReference>